<dbReference type="InParanoid" id="A0A7M7QIB8"/>
<keyword evidence="3" id="KW-1185">Reference proteome</keyword>
<feature type="region of interest" description="Disordered" evidence="1">
    <location>
        <begin position="119"/>
        <end position="138"/>
    </location>
</feature>
<dbReference type="GeneID" id="103316600"/>
<dbReference type="AlphaFoldDB" id="A0A7M7QIB8"/>
<organism evidence="2 3">
    <name type="scientific">Nasonia vitripennis</name>
    <name type="common">Parasitic wasp</name>
    <dbReference type="NCBI Taxonomy" id="7425"/>
    <lineage>
        <taxon>Eukaryota</taxon>
        <taxon>Metazoa</taxon>
        <taxon>Ecdysozoa</taxon>
        <taxon>Arthropoda</taxon>
        <taxon>Hexapoda</taxon>
        <taxon>Insecta</taxon>
        <taxon>Pterygota</taxon>
        <taxon>Neoptera</taxon>
        <taxon>Endopterygota</taxon>
        <taxon>Hymenoptera</taxon>
        <taxon>Apocrita</taxon>
        <taxon>Proctotrupomorpha</taxon>
        <taxon>Chalcidoidea</taxon>
        <taxon>Pteromalidae</taxon>
        <taxon>Pteromalinae</taxon>
        <taxon>Nasonia</taxon>
    </lineage>
</organism>
<dbReference type="SMR" id="A0A7M7QIB8"/>
<dbReference type="Proteomes" id="UP000002358">
    <property type="component" value="Chromosome 5"/>
</dbReference>
<feature type="compositionally biased region" description="Basic and acidic residues" evidence="1">
    <location>
        <begin position="147"/>
        <end position="164"/>
    </location>
</feature>
<name>A0A7M7QIB8_NASVI</name>
<protein>
    <submittedName>
        <fullName evidence="2">Uncharacterized protein</fullName>
    </submittedName>
</protein>
<evidence type="ECO:0000256" key="1">
    <source>
        <dbReference type="SAM" id="MobiDB-lite"/>
    </source>
</evidence>
<evidence type="ECO:0000313" key="2">
    <source>
        <dbReference type="EnsemblMetazoa" id="XP_031788099"/>
    </source>
</evidence>
<accession>A0A7M7QIB8</accession>
<reference evidence="2" key="1">
    <citation type="submission" date="2021-01" db="UniProtKB">
        <authorList>
            <consortium name="EnsemblMetazoa"/>
        </authorList>
    </citation>
    <scope>IDENTIFICATION</scope>
</reference>
<dbReference type="OrthoDB" id="8185397at2759"/>
<dbReference type="RefSeq" id="XP_031788099.1">
    <property type="nucleotide sequence ID" value="XM_031932239.1"/>
</dbReference>
<evidence type="ECO:0000313" key="3">
    <source>
        <dbReference type="Proteomes" id="UP000002358"/>
    </source>
</evidence>
<sequence>MCVCNRKRIRCRHRQRATSCIPYVISRRQFIKREKEVRMESREASTTYTPEALEAVRREEERRLVREGTEIWRARKEESLRQKQREQCELRRMLANYWPWGRPGGGAPCASTLRKRNVPLEPSSEQPTSALSRSSELLPQGWRTRSMMDRLRNDRPYHDSDRNIYDSYGHYADGGHATERRTTRLQRHHEELLHKQEAEEDGGVELAPLLRSGRRLHDCSHDSRQTQSGRHVATDATRPGYMIDSWRALNSGNRDYINELAEQVRRKQERAMEERRREGENCRRHFDTWRRLWGRPGHGAPIDHARRRNNLNDILYRTVPAAPASITAAAASVY</sequence>
<proteinExistence type="predicted"/>
<feature type="region of interest" description="Disordered" evidence="1">
    <location>
        <begin position="147"/>
        <end position="175"/>
    </location>
</feature>
<feature type="compositionally biased region" description="Polar residues" evidence="1">
    <location>
        <begin position="123"/>
        <end position="137"/>
    </location>
</feature>
<dbReference type="EnsemblMetazoa" id="XM_031932239">
    <property type="protein sequence ID" value="XP_031788099"/>
    <property type="gene ID" value="LOC103316600"/>
</dbReference>